<dbReference type="InterPro" id="IPR011993">
    <property type="entry name" value="PH-like_dom_sf"/>
</dbReference>
<feature type="region of interest" description="Disordered" evidence="6">
    <location>
        <begin position="405"/>
        <end position="474"/>
    </location>
</feature>
<feature type="compositionally biased region" description="Basic and acidic residues" evidence="6">
    <location>
        <begin position="174"/>
        <end position="192"/>
    </location>
</feature>
<evidence type="ECO:0000256" key="6">
    <source>
        <dbReference type="SAM" id="MobiDB-lite"/>
    </source>
</evidence>
<proteinExistence type="evidence at transcript level"/>
<feature type="compositionally biased region" description="Low complexity" evidence="6">
    <location>
        <begin position="833"/>
        <end position="845"/>
    </location>
</feature>
<evidence type="ECO:0000313" key="8">
    <source>
        <dbReference type="EMBL" id="CAB3264407.1"/>
    </source>
</evidence>
<keyword evidence="1" id="KW-0175">Coiled coil</keyword>
<gene>
    <name evidence="8" type="primary">Nos1ap</name>
</gene>
<dbReference type="Pfam" id="PF00640">
    <property type="entry name" value="PID"/>
    <property type="match status" value="1"/>
</dbReference>
<feature type="compositionally biased region" description="Polar residues" evidence="6">
    <location>
        <begin position="636"/>
        <end position="645"/>
    </location>
</feature>
<sequence>MPTRLTRRKDYNLVDDTYDTRLPLHNEEAFQHGIQFKSKYIGTLDVPRPTGRMEIVVAMRRIRYEFKAKQVKKRKVNVTVSVDGVRVVQRKKRRKKDWDWDERKLQVMHDPVYRIFYVSHDSHDLKIWSYIARDGSSNVFRCNVFKSTKKSHAMRIVRTIGQAFEVCHKFNETRTAEGASDKEQDKKNEERQATVGGNERTEPNAVLETDIDAVEVVDSPPESTTRVGVTDLDSAQAQPKSPSISLNRQTMQGLSSLTSGHAPLSTHHQIQLMQQQVQQSEQKSQFAVAKVQLLTDQLAAERSARVEAQARNHQLLLQNCELISQMSVIVAQMKQLELKVANAQGTISPSGESSSQIADFPIGPIVVDSGNMISGINPIQTYTDLDFLKNPPILDNSLFENTNISSLAPTTPPSIKSNSSKGTRPKLPSGAKSRRANGTYISSESSSESSSSSDDEEVPMPTGLSQQVKTNTTASTTKATFGSTTIKTDALDLLNFDDTANTSVWTSGMVTPSQLQRNNSSYQRSAATDSIFDASSMFSTSHSLQQTSVNQANGFTLSPILNLNNTSSSANSTPRSNSQGDSVKRSKDSPGVNPIKWRPLSPPSSGSAVSPIASKNTSIASPNTSLPRINPPPKVQRSNTVTSPSGARMRPQLTGSSLPADDTLILSDSSLIHVDEEVQKPRDNRTSDMDASFKMEKPTQKIFDFDPTNYERQLRYEPLQKVKSAAWHQSAAVAQQPSPSGKQIPTTASVGQTSAMPPVLVQAAKVLPLESNDETDVTIGSMLDEIESQFTTEFWDGDTTESMRTPIMSEALLDKDTSSSSDNVEKSTLELGFNTTSSTFNASASEQTEQKRNEQTAPPSGENPAAPSTLQLTGIPYSESEPTSIASSDSGLGNIVSVSQSFRSPTQLNKASPLSDNSAVSR</sequence>
<evidence type="ECO:0000256" key="3">
    <source>
        <dbReference type="ARBA" id="ARBA00067706"/>
    </source>
</evidence>
<evidence type="ECO:0000256" key="4">
    <source>
        <dbReference type="ARBA" id="ARBA00075003"/>
    </source>
</evidence>
<dbReference type="FunFam" id="2.30.29.30:FF:000124">
    <property type="entry name" value="carboxyl-terminal PDZ ligand of neuronal nitric oxide synthase protein-like"/>
    <property type="match status" value="1"/>
</dbReference>
<feature type="region of interest" description="Disordered" evidence="6">
    <location>
        <begin position="830"/>
        <end position="922"/>
    </location>
</feature>
<dbReference type="GO" id="GO:0050998">
    <property type="term" value="F:nitric-oxide synthase binding"/>
    <property type="evidence" value="ECO:0007669"/>
    <property type="project" value="TreeGrafter"/>
</dbReference>
<dbReference type="InterPro" id="IPR006020">
    <property type="entry name" value="PTB/PI_dom"/>
</dbReference>
<reference evidence="8" key="1">
    <citation type="submission" date="2020-04" db="EMBL/GenBank/DDBJ databases">
        <authorList>
            <person name="Neveu A P."/>
        </authorList>
    </citation>
    <scope>NUCLEOTIDE SEQUENCE</scope>
    <source>
        <tissue evidence="8">Whole embryo</tissue>
    </source>
</reference>
<feature type="region of interest" description="Disordered" evidence="6">
    <location>
        <begin position="174"/>
        <end position="202"/>
    </location>
</feature>
<accession>A0A6F9DLT9</accession>
<dbReference type="Gene3D" id="2.30.29.30">
    <property type="entry name" value="Pleckstrin-homology domain (PH domain)/Phosphotyrosine-binding domain (PTB)"/>
    <property type="match status" value="1"/>
</dbReference>
<feature type="compositionally biased region" description="Polar residues" evidence="6">
    <location>
        <begin position="221"/>
        <end position="244"/>
    </location>
</feature>
<dbReference type="SMART" id="SM00462">
    <property type="entry name" value="PTB"/>
    <property type="match status" value="1"/>
</dbReference>
<feature type="compositionally biased region" description="Polar residues" evidence="6">
    <location>
        <begin position="880"/>
        <end position="922"/>
    </location>
</feature>
<feature type="region of interest" description="Disordered" evidence="6">
    <location>
        <begin position="218"/>
        <end position="244"/>
    </location>
</feature>
<dbReference type="InterPro" id="IPR051133">
    <property type="entry name" value="Adapter_Engulfment-Domain"/>
</dbReference>
<dbReference type="EMBL" id="LR788545">
    <property type="protein sequence ID" value="CAB3264407.1"/>
    <property type="molecule type" value="mRNA"/>
</dbReference>
<evidence type="ECO:0000259" key="7">
    <source>
        <dbReference type="PROSITE" id="PS01179"/>
    </source>
</evidence>
<evidence type="ECO:0000256" key="5">
    <source>
        <dbReference type="ARBA" id="ARBA00075107"/>
    </source>
</evidence>
<feature type="compositionally biased region" description="Low complexity" evidence="6">
    <location>
        <begin position="565"/>
        <end position="578"/>
    </location>
</feature>
<evidence type="ECO:0000256" key="2">
    <source>
        <dbReference type="ARBA" id="ARBA00054402"/>
    </source>
</evidence>
<dbReference type="CDD" id="cd01270">
    <property type="entry name" value="PTB_CAPON-like"/>
    <property type="match status" value="1"/>
</dbReference>
<dbReference type="PROSITE" id="PS01179">
    <property type="entry name" value="PID"/>
    <property type="match status" value="1"/>
</dbReference>
<feature type="domain" description="PID" evidence="7">
    <location>
        <begin position="33"/>
        <end position="169"/>
    </location>
</feature>
<dbReference type="PANTHER" id="PTHR11232">
    <property type="entry name" value="PHOSPHOTYROSINE INTERACTION DOMAIN-CONTAINING FAMILY MEMBER"/>
    <property type="match status" value="1"/>
</dbReference>
<protein>
    <recommendedName>
        <fullName evidence="3">Carboxyl-terminal PDZ ligand of neuronal nitric oxide synthase protein</fullName>
    </recommendedName>
    <alternativeName>
        <fullName evidence="5">C-terminal PDZ ligand of neuronal nitric oxide synthase protein</fullName>
    </alternativeName>
    <alternativeName>
        <fullName evidence="4">Nitric oxide synthase 1 adaptor protein</fullName>
    </alternativeName>
</protein>
<dbReference type="AlphaFoldDB" id="A0A6F9DLT9"/>
<comment type="function">
    <text evidence="2">Adapter protein involved in neuronal nitric-oxide (NO) synthesis regulation via its association with nNOS/NOS1. The complex formed with NOS1 and synapsins is necessary for specific NO and synapsin functions at a presynaptic level. Mediates an indirect interaction between NOS1 and RASD1 leading to enhance the ability of NOS1 to activate RASD1. Competes with DLG4 for interaction with NOS1, possibly affecting NOS1 activity by regulating the interaction between NOS1 and DLG4. In kidney podocytes, plays a role in podosomes and filopodia formation through CDC42 activation.</text>
</comment>
<feature type="compositionally biased region" description="Polar residues" evidence="6">
    <location>
        <begin position="603"/>
        <end position="627"/>
    </location>
</feature>
<feature type="region of interest" description="Disordered" evidence="6">
    <location>
        <begin position="565"/>
        <end position="661"/>
    </location>
</feature>
<dbReference type="PANTHER" id="PTHR11232:SF17">
    <property type="entry name" value="CAPON-LIKE PROTEIN"/>
    <property type="match status" value="1"/>
</dbReference>
<organism evidence="8">
    <name type="scientific">Phallusia mammillata</name>
    <dbReference type="NCBI Taxonomy" id="59560"/>
    <lineage>
        <taxon>Eukaryota</taxon>
        <taxon>Metazoa</taxon>
        <taxon>Chordata</taxon>
        <taxon>Tunicata</taxon>
        <taxon>Ascidiacea</taxon>
        <taxon>Phlebobranchia</taxon>
        <taxon>Ascidiidae</taxon>
        <taxon>Phallusia</taxon>
    </lineage>
</organism>
<feature type="compositionally biased region" description="Low complexity" evidence="6">
    <location>
        <begin position="442"/>
        <end position="452"/>
    </location>
</feature>
<feature type="compositionally biased region" description="Polar residues" evidence="6">
    <location>
        <begin position="405"/>
        <end position="422"/>
    </location>
</feature>
<evidence type="ECO:0000256" key="1">
    <source>
        <dbReference type="ARBA" id="ARBA00023054"/>
    </source>
</evidence>
<name>A0A6F9DLT9_9ASCI</name>
<dbReference type="SUPFAM" id="SSF50729">
    <property type="entry name" value="PH domain-like"/>
    <property type="match status" value="1"/>
</dbReference>